<reference evidence="16" key="3">
    <citation type="submission" date="2025-09" db="UniProtKB">
        <authorList>
            <consortium name="Ensembl"/>
        </authorList>
    </citation>
    <scope>IDENTIFICATION</scope>
    <source>
        <strain evidence="16">Hereford</strain>
    </source>
</reference>
<sequence length="185" mass="20913">RREAGRKEPSWRPLEDRQASPRLETESSCSDRLEVCALLRKEITHGFHGNPAPQTPERKSTSFLSNPLPSDCNGLEVLGPLDSSDDVRKVQRREKNRIAAQKSRQRQTQKADTLHLESEDLEKQNAALRKEIKQLTEEMKYFTSVLSSHEPLCSVLAPGAPSPPEVVYSTHAFHQPHVSSPRFQP</sequence>
<dbReference type="Ensembl" id="ENSBTAT00000117817.1">
    <property type="protein sequence ID" value="ENSBTAP00000091758.1"/>
    <property type="gene ID" value="ENSBTAG00000025405.5"/>
</dbReference>
<dbReference type="GO" id="GO:0001228">
    <property type="term" value="F:DNA-binding transcription activator activity, RNA polymerase II-specific"/>
    <property type="evidence" value="ECO:0007669"/>
    <property type="project" value="Ensembl"/>
</dbReference>
<dbReference type="GO" id="GO:0001819">
    <property type="term" value="P:positive regulation of cytokine production"/>
    <property type="evidence" value="ECO:0007669"/>
    <property type="project" value="Ensembl"/>
</dbReference>
<evidence type="ECO:0000256" key="8">
    <source>
        <dbReference type="ARBA" id="ARBA00023125"/>
    </source>
</evidence>
<feature type="coiled-coil region" evidence="13">
    <location>
        <begin position="104"/>
        <end position="138"/>
    </location>
</feature>
<dbReference type="AlphaFoldDB" id="A0AAA9T7E9"/>
<dbReference type="FunFam" id="1.20.5.170:FF:000043">
    <property type="entry name" value="Basic leucine zipper transcriptional factor ATF-like"/>
    <property type="match status" value="1"/>
</dbReference>
<dbReference type="GO" id="GO:0000978">
    <property type="term" value="F:RNA polymerase II cis-regulatory region sequence-specific DNA binding"/>
    <property type="evidence" value="ECO:0007669"/>
    <property type="project" value="Ensembl"/>
</dbReference>
<dbReference type="GO" id="GO:0045190">
    <property type="term" value="P:isotype switching"/>
    <property type="evidence" value="ECO:0007669"/>
    <property type="project" value="Ensembl"/>
</dbReference>
<dbReference type="PROSITE" id="PS50217">
    <property type="entry name" value="BZIP"/>
    <property type="match status" value="1"/>
</dbReference>
<evidence type="ECO:0000256" key="9">
    <source>
        <dbReference type="ARBA" id="ARBA00023159"/>
    </source>
</evidence>
<dbReference type="Gene3D" id="1.20.5.170">
    <property type="match status" value="1"/>
</dbReference>
<keyword evidence="5" id="KW-0678">Repressor</keyword>
<reference evidence="16" key="1">
    <citation type="submission" date="2018-03" db="EMBL/GenBank/DDBJ databases">
        <title>ARS-UCD1.2.</title>
        <authorList>
            <person name="Rosen B.D."/>
            <person name="Bickhart D.M."/>
            <person name="Koren S."/>
            <person name="Schnabel R.D."/>
            <person name="Hall R."/>
            <person name="Zimin A."/>
            <person name="Dreischer C."/>
            <person name="Schultheiss S."/>
            <person name="Schroeder S.G."/>
            <person name="Elsik C.G."/>
            <person name="Couldrey C."/>
            <person name="Liu G.E."/>
            <person name="Van Tassell C.P."/>
            <person name="Phillippy A.M."/>
            <person name="Smith T.P.L."/>
            <person name="Medrano J.F."/>
        </authorList>
    </citation>
    <scope>NUCLEOTIDE SEQUENCE [LARGE SCALE GENOMIC DNA]</scope>
    <source>
        <strain evidence="16">Hereford</strain>
    </source>
</reference>
<dbReference type="InterPro" id="IPR004827">
    <property type="entry name" value="bZIP"/>
</dbReference>
<evidence type="ECO:0000256" key="6">
    <source>
        <dbReference type="ARBA" id="ARBA00022782"/>
    </source>
</evidence>
<dbReference type="InterPro" id="IPR000837">
    <property type="entry name" value="AP-1"/>
</dbReference>
<evidence type="ECO:0000256" key="5">
    <source>
        <dbReference type="ARBA" id="ARBA00022491"/>
    </source>
</evidence>
<dbReference type="GO" id="GO:0030330">
    <property type="term" value="P:DNA damage response, signal transduction by p53 class mediator"/>
    <property type="evidence" value="ECO:0007669"/>
    <property type="project" value="Ensembl"/>
</dbReference>
<evidence type="ECO:0000256" key="3">
    <source>
        <dbReference type="ARBA" id="ARBA00019754"/>
    </source>
</evidence>
<evidence type="ECO:0000256" key="7">
    <source>
        <dbReference type="ARBA" id="ARBA00023015"/>
    </source>
</evidence>
<evidence type="ECO:0000256" key="1">
    <source>
        <dbReference type="ARBA" id="ARBA00004496"/>
    </source>
</evidence>
<keyword evidence="13" id="KW-0175">Coiled coil</keyword>
<keyword evidence="4" id="KW-0963">Cytoplasm</keyword>
<dbReference type="GO" id="GO:0005654">
    <property type="term" value="C:nucleoplasm"/>
    <property type="evidence" value="ECO:0007669"/>
    <property type="project" value="Ensembl"/>
</dbReference>
<gene>
    <name evidence="16" type="primary">BATF</name>
</gene>
<protein>
    <recommendedName>
        <fullName evidence="3">Basic leucine zipper transcriptional factor ATF-like</fullName>
    </recommendedName>
    <alternativeName>
        <fullName evidence="12">B-cell-activating transcription factor</fullName>
    </alternativeName>
</protein>
<feature type="region of interest" description="Disordered" evidence="14">
    <location>
        <begin position="1"/>
        <end position="29"/>
    </location>
</feature>
<evidence type="ECO:0000256" key="12">
    <source>
        <dbReference type="ARBA" id="ARBA00029907"/>
    </source>
</evidence>
<dbReference type="InterPro" id="IPR046347">
    <property type="entry name" value="bZIP_sf"/>
</dbReference>
<organism evidence="16 17">
    <name type="scientific">Bos taurus</name>
    <name type="common">Bovine</name>
    <dbReference type="NCBI Taxonomy" id="9913"/>
    <lineage>
        <taxon>Eukaryota</taxon>
        <taxon>Metazoa</taxon>
        <taxon>Chordata</taxon>
        <taxon>Craniata</taxon>
        <taxon>Vertebrata</taxon>
        <taxon>Euteleostomi</taxon>
        <taxon>Mammalia</taxon>
        <taxon>Eutheria</taxon>
        <taxon>Laurasiatheria</taxon>
        <taxon>Artiodactyla</taxon>
        <taxon>Ruminantia</taxon>
        <taxon>Pecora</taxon>
        <taxon>Bovidae</taxon>
        <taxon>Bovinae</taxon>
        <taxon>Bos</taxon>
    </lineage>
</organism>
<evidence type="ECO:0000313" key="17">
    <source>
        <dbReference type="Proteomes" id="UP000009136"/>
    </source>
</evidence>
<accession>A0AAA9T7E9</accession>
<dbReference type="GO" id="GO:0045064">
    <property type="term" value="P:T-helper 2 cell differentiation"/>
    <property type="evidence" value="ECO:0007669"/>
    <property type="project" value="Ensembl"/>
</dbReference>
<dbReference type="GO" id="GO:0042832">
    <property type="term" value="P:defense response to protozoan"/>
    <property type="evidence" value="ECO:0007669"/>
    <property type="project" value="Ensembl"/>
</dbReference>
<evidence type="ECO:0000256" key="13">
    <source>
        <dbReference type="SAM" id="Coils"/>
    </source>
</evidence>
<feature type="domain" description="BZIP" evidence="15">
    <location>
        <begin position="86"/>
        <end position="149"/>
    </location>
</feature>
<keyword evidence="9" id="KW-0010">Activator</keyword>
<feature type="region of interest" description="Disordered" evidence="14">
    <location>
        <begin position="45"/>
        <end position="69"/>
    </location>
</feature>
<dbReference type="PANTHER" id="PTHR23351">
    <property type="entry name" value="FOS TRANSCRIPTION FACTOR-RELATED"/>
    <property type="match status" value="1"/>
</dbReference>
<dbReference type="CDD" id="cd14701">
    <property type="entry name" value="bZIP_BATF"/>
    <property type="match status" value="1"/>
</dbReference>
<dbReference type="Proteomes" id="UP000009136">
    <property type="component" value="Chromosome 10"/>
</dbReference>
<keyword evidence="8" id="KW-0238">DNA-binding</keyword>
<dbReference type="GO" id="GO:0060218">
    <property type="term" value="P:hematopoietic stem cell differentiation"/>
    <property type="evidence" value="ECO:0007669"/>
    <property type="project" value="Ensembl"/>
</dbReference>
<keyword evidence="6" id="KW-0221">Differentiation</keyword>
<keyword evidence="10" id="KW-0804">Transcription</keyword>
<dbReference type="SMART" id="SM00338">
    <property type="entry name" value="BRLZ"/>
    <property type="match status" value="1"/>
</dbReference>
<reference evidence="16" key="2">
    <citation type="submission" date="2025-08" db="UniProtKB">
        <authorList>
            <consortium name="Ensembl"/>
        </authorList>
    </citation>
    <scope>IDENTIFICATION</scope>
    <source>
        <strain evidence="16">Hereford</strain>
    </source>
</reference>
<evidence type="ECO:0000313" key="16">
    <source>
        <dbReference type="Ensembl" id="ENSBTAP00000091758.1"/>
    </source>
</evidence>
<evidence type="ECO:0000256" key="11">
    <source>
        <dbReference type="ARBA" id="ARBA00023242"/>
    </source>
</evidence>
<dbReference type="PANTHER" id="PTHR23351:SF14">
    <property type="entry name" value="BASIC LEUCINE ZIPPER TRANSCRIPTIONAL FACTOR ATF-LIKE"/>
    <property type="match status" value="1"/>
</dbReference>
<keyword evidence="11" id="KW-0539">Nucleus</keyword>
<dbReference type="PRINTS" id="PR00042">
    <property type="entry name" value="LEUZIPPRFOS"/>
</dbReference>
<dbReference type="GO" id="GO:0043011">
    <property type="term" value="P:myeloid dendritic cell differentiation"/>
    <property type="evidence" value="ECO:0007669"/>
    <property type="project" value="Ensembl"/>
</dbReference>
<evidence type="ECO:0000256" key="2">
    <source>
        <dbReference type="ARBA" id="ARBA00007163"/>
    </source>
</evidence>
<keyword evidence="7" id="KW-0805">Transcription regulation</keyword>
<comment type="subcellular location">
    <subcellularLocation>
        <location evidence="1">Cytoplasm</location>
    </subcellularLocation>
</comment>
<dbReference type="GO" id="GO:0090575">
    <property type="term" value="C:RNA polymerase II transcription regulator complex"/>
    <property type="evidence" value="ECO:0007669"/>
    <property type="project" value="Ensembl"/>
</dbReference>
<proteinExistence type="inferred from homology"/>
<evidence type="ECO:0000256" key="10">
    <source>
        <dbReference type="ARBA" id="ARBA00023163"/>
    </source>
</evidence>
<dbReference type="GeneTree" id="ENSGT00940000159745"/>
<comment type="similarity">
    <text evidence="2">Belongs to the bZIP family.</text>
</comment>
<name>A0AAA9T7E9_BOVIN</name>
<dbReference type="Pfam" id="PF00170">
    <property type="entry name" value="bZIP_1"/>
    <property type="match status" value="1"/>
</dbReference>
<dbReference type="GO" id="GO:0072540">
    <property type="term" value="P:T-helper 17 cell lineage commitment"/>
    <property type="evidence" value="ECO:0007669"/>
    <property type="project" value="Ensembl"/>
</dbReference>
<evidence type="ECO:0000256" key="14">
    <source>
        <dbReference type="SAM" id="MobiDB-lite"/>
    </source>
</evidence>
<evidence type="ECO:0000256" key="4">
    <source>
        <dbReference type="ARBA" id="ARBA00022490"/>
    </source>
</evidence>
<keyword evidence="17" id="KW-1185">Reference proteome</keyword>
<dbReference type="GO" id="GO:0002320">
    <property type="term" value="P:lymphoid progenitor cell differentiation"/>
    <property type="evidence" value="ECO:0007669"/>
    <property type="project" value="Ensembl"/>
</dbReference>
<dbReference type="GO" id="GO:0005737">
    <property type="term" value="C:cytoplasm"/>
    <property type="evidence" value="ECO:0007669"/>
    <property type="project" value="UniProtKB-SubCell"/>
</dbReference>
<dbReference type="PROSITE" id="PS00036">
    <property type="entry name" value="BZIP_BASIC"/>
    <property type="match status" value="1"/>
</dbReference>
<dbReference type="SUPFAM" id="SSF57959">
    <property type="entry name" value="Leucine zipper domain"/>
    <property type="match status" value="1"/>
</dbReference>
<evidence type="ECO:0000259" key="15">
    <source>
        <dbReference type="PROSITE" id="PS50217"/>
    </source>
</evidence>